<comment type="cofactor">
    <cofactor evidence="6">
        <name>Zn(2+)</name>
        <dbReference type="ChEBI" id="CHEBI:29105"/>
    </cofactor>
    <text evidence="6">Binds 1 zinc ion per subunit.</text>
</comment>
<evidence type="ECO:0000259" key="8">
    <source>
        <dbReference type="Pfam" id="PF01435"/>
    </source>
</evidence>
<dbReference type="OrthoDB" id="9810445at2"/>
<dbReference type="PANTHER" id="PTHR22726">
    <property type="entry name" value="METALLOENDOPEPTIDASE OMA1"/>
    <property type="match status" value="1"/>
</dbReference>
<keyword evidence="4 6" id="KW-0862">Zinc</keyword>
<organism evidence="9 10">
    <name type="scientific">Salinimonas iocasae</name>
    <dbReference type="NCBI Taxonomy" id="2572577"/>
    <lineage>
        <taxon>Bacteria</taxon>
        <taxon>Pseudomonadati</taxon>
        <taxon>Pseudomonadota</taxon>
        <taxon>Gammaproteobacteria</taxon>
        <taxon>Alteromonadales</taxon>
        <taxon>Alteromonadaceae</taxon>
        <taxon>Alteromonas/Salinimonas group</taxon>
        <taxon>Salinimonas</taxon>
    </lineage>
</organism>
<accession>A0A5B7YAR5</accession>
<keyword evidence="2" id="KW-0479">Metal-binding</keyword>
<feature type="chain" id="PRO_5023037616" evidence="7">
    <location>
        <begin position="22"/>
        <end position="266"/>
    </location>
</feature>
<evidence type="ECO:0000256" key="7">
    <source>
        <dbReference type="SAM" id="SignalP"/>
    </source>
</evidence>
<evidence type="ECO:0000256" key="1">
    <source>
        <dbReference type="ARBA" id="ARBA00022670"/>
    </source>
</evidence>
<comment type="similarity">
    <text evidence="6">Belongs to the peptidase M48 family.</text>
</comment>
<feature type="domain" description="Peptidase M48" evidence="8">
    <location>
        <begin position="61"/>
        <end position="246"/>
    </location>
</feature>
<dbReference type="GO" id="GO:0004222">
    <property type="term" value="F:metalloendopeptidase activity"/>
    <property type="evidence" value="ECO:0007669"/>
    <property type="project" value="InterPro"/>
</dbReference>
<dbReference type="Pfam" id="PF01435">
    <property type="entry name" value="Peptidase_M48"/>
    <property type="match status" value="1"/>
</dbReference>
<dbReference type="PANTHER" id="PTHR22726:SF24">
    <property type="entry name" value="M48 FAMILY METALLOPEPTIDASE"/>
    <property type="match status" value="1"/>
</dbReference>
<protein>
    <submittedName>
        <fullName evidence="9">M48 family metallopeptidase</fullName>
    </submittedName>
</protein>
<reference evidence="9 10" key="1">
    <citation type="submission" date="2019-04" db="EMBL/GenBank/DDBJ databases">
        <title>Salinimonas iocasae sp. nov., a halophilic bacterium isolated from the outer tube casing of tubeworms in Okinawa Trough.</title>
        <authorList>
            <person name="Zhang H."/>
            <person name="Wang H."/>
            <person name="Li C."/>
        </authorList>
    </citation>
    <scope>NUCLEOTIDE SEQUENCE [LARGE SCALE GENOMIC DNA]</scope>
    <source>
        <strain evidence="9 10">KX18D6</strain>
    </source>
</reference>
<dbReference type="InterPro" id="IPR001915">
    <property type="entry name" value="Peptidase_M48"/>
</dbReference>
<dbReference type="Proteomes" id="UP000304912">
    <property type="component" value="Chromosome"/>
</dbReference>
<dbReference type="RefSeq" id="WP_139755500.1">
    <property type="nucleotide sequence ID" value="NZ_CP039852.1"/>
</dbReference>
<dbReference type="GO" id="GO:0051603">
    <property type="term" value="P:proteolysis involved in protein catabolic process"/>
    <property type="evidence" value="ECO:0007669"/>
    <property type="project" value="TreeGrafter"/>
</dbReference>
<sequence>MSGRVKSILVAALSLAVVACATSPTGRNQVLLFSSDQLAQMGEQAFTDMKQKQSVSRQPVKNQYVECIADSLTPFVPKSIYNGQWEVVVFDEDQVNAFALPGGKIGVYTGLMEVAKNQDQLAAVIGHEIGHVIAEHGNERMSQGALINVGTQAMGQILAANEVPQSGPIMAAIGLGVQVGVQLPYSRAHESEADLIGLQLMAKAGFNPRQSVELWKNMEAASGGQRPPELMSTHPAPQTRIENLQANMSQALDTYEQTSNRPACRR</sequence>
<evidence type="ECO:0000256" key="6">
    <source>
        <dbReference type="RuleBase" id="RU003983"/>
    </source>
</evidence>
<evidence type="ECO:0000256" key="2">
    <source>
        <dbReference type="ARBA" id="ARBA00022723"/>
    </source>
</evidence>
<keyword evidence="1 6" id="KW-0645">Protease</keyword>
<evidence type="ECO:0000313" key="10">
    <source>
        <dbReference type="Proteomes" id="UP000304912"/>
    </source>
</evidence>
<dbReference type="InterPro" id="IPR051156">
    <property type="entry name" value="Mito/Outer_Membr_Metalloprot"/>
</dbReference>
<dbReference type="CDD" id="cd07331">
    <property type="entry name" value="M48C_Oma1_like"/>
    <property type="match status" value="1"/>
</dbReference>
<proteinExistence type="inferred from homology"/>
<dbReference type="AlphaFoldDB" id="A0A5B7YAR5"/>
<keyword evidence="3 6" id="KW-0378">Hydrolase</keyword>
<dbReference type="EMBL" id="CP039852">
    <property type="protein sequence ID" value="QCZ92751.1"/>
    <property type="molecule type" value="Genomic_DNA"/>
</dbReference>
<evidence type="ECO:0000256" key="5">
    <source>
        <dbReference type="ARBA" id="ARBA00023049"/>
    </source>
</evidence>
<dbReference type="GO" id="GO:0046872">
    <property type="term" value="F:metal ion binding"/>
    <property type="evidence" value="ECO:0007669"/>
    <property type="project" value="UniProtKB-KW"/>
</dbReference>
<evidence type="ECO:0000256" key="3">
    <source>
        <dbReference type="ARBA" id="ARBA00022801"/>
    </source>
</evidence>
<feature type="signal peptide" evidence="7">
    <location>
        <begin position="1"/>
        <end position="21"/>
    </location>
</feature>
<gene>
    <name evidence="9" type="ORF">FBQ74_04330</name>
</gene>
<keyword evidence="7" id="KW-0732">Signal</keyword>
<dbReference type="KEGG" id="salk:FBQ74_04330"/>
<dbReference type="PROSITE" id="PS51257">
    <property type="entry name" value="PROKAR_LIPOPROTEIN"/>
    <property type="match status" value="1"/>
</dbReference>
<evidence type="ECO:0000256" key="4">
    <source>
        <dbReference type="ARBA" id="ARBA00022833"/>
    </source>
</evidence>
<keyword evidence="10" id="KW-1185">Reference proteome</keyword>
<evidence type="ECO:0000313" key="9">
    <source>
        <dbReference type="EMBL" id="QCZ92751.1"/>
    </source>
</evidence>
<dbReference type="GO" id="GO:0016020">
    <property type="term" value="C:membrane"/>
    <property type="evidence" value="ECO:0007669"/>
    <property type="project" value="TreeGrafter"/>
</dbReference>
<keyword evidence="5 6" id="KW-0482">Metalloprotease</keyword>
<dbReference type="Gene3D" id="3.30.2010.10">
    <property type="entry name" value="Metalloproteases ('zincins'), catalytic domain"/>
    <property type="match status" value="1"/>
</dbReference>
<name>A0A5B7YAR5_9ALTE</name>